<name>A0AAF3F483_9BILA</name>
<dbReference type="FunFam" id="3.40.50.1110:FF:000017">
    <property type="entry name" value="Protein CBG05119"/>
    <property type="match status" value="2"/>
</dbReference>
<dbReference type="InterPro" id="IPR035547">
    <property type="entry name" value="Phospholipase_B"/>
</dbReference>
<dbReference type="WBParaSite" id="MBELARI_LOCUS21374">
    <property type="protein sequence ID" value="MBELARI_LOCUS21374"/>
    <property type="gene ID" value="MBELARI_LOCUS21374"/>
</dbReference>
<dbReference type="CDD" id="cd01824">
    <property type="entry name" value="Phospholipase_B_like"/>
    <property type="match status" value="2"/>
</dbReference>
<dbReference type="PANTHER" id="PTHR21325">
    <property type="entry name" value="PHOSPHOLIPASE B, PLB1"/>
    <property type="match status" value="1"/>
</dbReference>
<feature type="signal peptide" evidence="1">
    <location>
        <begin position="1"/>
        <end position="18"/>
    </location>
</feature>
<sequence length="773" mass="84706">MRATLVCFLLALFSPGECVRSLGDPNYFCDAKLMAPSAKVPTNVNQLRPADITVIGAIGDSLTAANGAGAPKDPPDPLAIILQYRGLSFHAGGQLTLEEQITVPNILKKYNPNLKGYAVNTGSENVWEVAKLNGGIPGAKSLAGGQNLTAQAKALIQKMKAHPEIDIENDWKLLSIFIGGNDVCGWCSHPYPGPDSDVSPEGYAKGIYDAVQVFSQLPRTIVSLMGFMHMDLLRKIDNGQFFCQALHVFECHCEADNVSDADLRNVSISYQIEAQKIEDAHEFERDDFTFVIQPWFQNVDQLPQVKNESFLDFFAPDCFHFSQLGHSIVGHNLWNNMLQPVGSKDHWMDLGITEAHLSCPDPTCPFFRTYKNSQDCSQYMSPEPITASVIMKSFLLLALALTQTALADLKTLGAPGFTCDPKVMVPSAHVPTNVNQVRFADIKVIGAIGDSLTAANGAGAAPHDAIAVILQYRGLSFHAGGQVDLDEQITVPNIMKRFNPSIQGYAVGTGSENVWEVARLNGGVPGAESGDLKGQAESLITKMKNHPDIDFQNDWKLINLFIGGNDICAYCQDKIKNSSGTHSPEHFRDNIKAAVQVFKDKMPRTIVSMTGMFNMGMLRRVDRGQFFCDGLHTFECPCEADKNFTNADIDDVCQNYMKTQQQLQDTGVFEADDFTLVIQPFFNGVHTPPMADGKVDLTFFAPDCFHFSKFGHAVVAKNLWNTIVQPVGQKQTQVNLSDANPTLSCPSTTCPFVPTVKNSQNCAQFWTPSTLDA</sequence>
<dbReference type="GO" id="GO:0006644">
    <property type="term" value="P:phospholipid metabolic process"/>
    <property type="evidence" value="ECO:0007669"/>
    <property type="project" value="TreeGrafter"/>
</dbReference>
<organism evidence="2 3">
    <name type="scientific">Mesorhabditis belari</name>
    <dbReference type="NCBI Taxonomy" id="2138241"/>
    <lineage>
        <taxon>Eukaryota</taxon>
        <taxon>Metazoa</taxon>
        <taxon>Ecdysozoa</taxon>
        <taxon>Nematoda</taxon>
        <taxon>Chromadorea</taxon>
        <taxon>Rhabditida</taxon>
        <taxon>Rhabditina</taxon>
        <taxon>Rhabditomorpha</taxon>
        <taxon>Rhabditoidea</taxon>
        <taxon>Rhabditidae</taxon>
        <taxon>Mesorhabditinae</taxon>
        <taxon>Mesorhabditis</taxon>
    </lineage>
</organism>
<dbReference type="InterPro" id="IPR001087">
    <property type="entry name" value="GDSL"/>
</dbReference>
<protein>
    <submittedName>
        <fullName evidence="3">Phospholipase B1, membrane-associated</fullName>
    </submittedName>
</protein>
<dbReference type="SUPFAM" id="SSF52266">
    <property type="entry name" value="SGNH hydrolase"/>
    <property type="match status" value="2"/>
</dbReference>
<proteinExistence type="predicted"/>
<dbReference type="Proteomes" id="UP000887575">
    <property type="component" value="Unassembled WGS sequence"/>
</dbReference>
<reference evidence="3" key="1">
    <citation type="submission" date="2024-02" db="UniProtKB">
        <authorList>
            <consortium name="WormBaseParasite"/>
        </authorList>
    </citation>
    <scope>IDENTIFICATION</scope>
</reference>
<dbReference type="InterPro" id="IPR038885">
    <property type="entry name" value="PLB1"/>
</dbReference>
<evidence type="ECO:0000313" key="3">
    <source>
        <dbReference type="WBParaSite" id="MBELARI_LOCUS21374"/>
    </source>
</evidence>
<dbReference type="PANTHER" id="PTHR21325:SF31">
    <property type="entry name" value="GH22081P-RELATED"/>
    <property type="match status" value="1"/>
</dbReference>
<keyword evidence="2" id="KW-1185">Reference proteome</keyword>
<accession>A0AAF3F483</accession>
<keyword evidence="1" id="KW-0732">Signal</keyword>
<dbReference type="Gene3D" id="3.40.50.1110">
    <property type="entry name" value="SGNH hydrolase"/>
    <property type="match status" value="2"/>
</dbReference>
<evidence type="ECO:0000256" key="1">
    <source>
        <dbReference type="SAM" id="SignalP"/>
    </source>
</evidence>
<evidence type="ECO:0000313" key="2">
    <source>
        <dbReference type="Proteomes" id="UP000887575"/>
    </source>
</evidence>
<dbReference type="GO" id="GO:0004620">
    <property type="term" value="F:phospholipase activity"/>
    <property type="evidence" value="ECO:0007669"/>
    <property type="project" value="InterPro"/>
</dbReference>
<dbReference type="InterPro" id="IPR036514">
    <property type="entry name" value="SGNH_hydro_sf"/>
</dbReference>
<dbReference type="AlphaFoldDB" id="A0AAF3F483"/>
<feature type="chain" id="PRO_5042234756" evidence="1">
    <location>
        <begin position="19"/>
        <end position="773"/>
    </location>
</feature>
<dbReference type="Pfam" id="PF00657">
    <property type="entry name" value="Lipase_GDSL"/>
    <property type="match status" value="2"/>
</dbReference>